<name>A0ABS5EU58_9PROT</name>
<comment type="caution">
    <text evidence="4">The sequence shown here is derived from an EMBL/GenBank/DDBJ whole genome shotgun (WGS) entry which is preliminary data.</text>
</comment>
<keyword evidence="2" id="KW-0012">Acyltransferase</keyword>
<keyword evidence="5" id="KW-1185">Reference proteome</keyword>
<dbReference type="Proteomes" id="UP001196870">
    <property type="component" value="Unassembled WGS sequence"/>
</dbReference>
<evidence type="ECO:0000259" key="3">
    <source>
        <dbReference type="PROSITE" id="PS51186"/>
    </source>
</evidence>
<evidence type="ECO:0000313" key="5">
    <source>
        <dbReference type="Proteomes" id="UP001196870"/>
    </source>
</evidence>
<dbReference type="RefSeq" id="WP_211851432.1">
    <property type="nucleotide sequence ID" value="NZ_JAAGBB010000005.1"/>
</dbReference>
<dbReference type="InterPro" id="IPR050832">
    <property type="entry name" value="Bact_Acetyltransf"/>
</dbReference>
<dbReference type="CDD" id="cd04301">
    <property type="entry name" value="NAT_SF"/>
    <property type="match status" value="1"/>
</dbReference>
<dbReference type="EMBL" id="JAAGBB010000005">
    <property type="protein sequence ID" value="MBR0663841.1"/>
    <property type="molecule type" value="Genomic_DNA"/>
</dbReference>
<dbReference type="Pfam" id="PF00583">
    <property type="entry name" value="Acetyltransf_1"/>
    <property type="match status" value="1"/>
</dbReference>
<evidence type="ECO:0000256" key="2">
    <source>
        <dbReference type="ARBA" id="ARBA00023315"/>
    </source>
</evidence>
<evidence type="ECO:0000256" key="1">
    <source>
        <dbReference type="ARBA" id="ARBA00022679"/>
    </source>
</evidence>
<proteinExistence type="predicted"/>
<feature type="domain" description="N-acetyltransferase" evidence="3">
    <location>
        <begin position="5"/>
        <end position="152"/>
    </location>
</feature>
<dbReference type="SUPFAM" id="SSF55729">
    <property type="entry name" value="Acyl-CoA N-acyltransferases (Nat)"/>
    <property type="match status" value="1"/>
</dbReference>
<sequence>MREDLTLLPATAEDADAILALIRDAYAKWVPVIGREPLPMRADYAAAVKAHRIDLLRLDGRLVALIEMIPKPDHLLIENVAVSPDCQGKGLGRRLLAHAERVAASLGHSEIRLYTNKSFAENLRFYQALGYGIDREEAFMGGVTVYMSKLVDA</sequence>
<dbReference type="PANTHER" id="PTHR43877">
    <property type="entry name" value="AMINOALKYLPHOSPHONATE N-ACETYLTRANSFERASE-RELATED-RELATED"/>
    <property type="match status" value="1"/>
</dbReference>
<reference evidence="5" key="1">
    <citation type="journal article" date="2021" name="Syst. Appl. Microbiol.">
        <title>Roseomonas hellenica sp. nov., isolated from roots of wild-growing Alkanna tinctoria.</title>
        <authorList>
            <person name="Rat A."/>
            <person name="Naranjo H.D."/>
            <person name="Lebbe L."/>
            <person name="Cnockaert M."/>
            <person name="Krigas N."/>
            <person name="Grigoriadou K."/>
            <person name="Maloupa E."/>
            <person name="Willems A."/>
        </authorList>
    </citation>
    <scope>NUCLEOTIDE SEQUENCE [LARGE SCALE GENOMIC DNA]</scope>
    <source>
        <strain evidence="5">LMG 31523</strain>
    </source>
</reference>
<organism evidence="4 5">
    <name type="scientific">Plastoroseomonas hellenica</name>
    <dbReference type="NCBI Taxonomy" id="2687306"/>
    <lineage>
        <taxon>Bacteria</taxon>
        <taxon>Pseudomonadati</taxon>
        <taxon>Pseudomonadota</taxon>
        <taxon>Alphaproteobacteria</taxon>
        <taxon>Acetobacterales</taxon>
        <taxon>Acetobacteraceae</taxon>
        <taxon>Plastoroseomonas</taxon>
    </lineage>
</organism>
<keyword evidence="1" id="KW-0808">Transferase</keyword>
<accession>A0ABS5EU58</accession>
<protein>
    <submittedName>
        <fullName evidence="4">GNAT family N-acetyltransferase</fullName>
    </submittedName>
</protein>
<evidence type="ECO:0000313" key="4">
    <source>
        <dbReference type="EMBL" id="MBR0663841.1"/>
    </source>
</evidence>
<dbReference type="InterPro" id="IPR000182">
    <property type="entry name" value="GNAT_dom"/>
</dbReference>
<gene>
    <name evidence="4" type="ORF">GXW71_05660</name>
</gene>
<dbReference type="PROSITE" id="PS51186">
    <property type="entry name" value="GNAT"/>
    <property type="match status" value="1"/>
</dbReference>
<dbReference type="Gene3D" id="3.40.630.30">
    <property type="match status" value="1"/>
</dbReference>
<dbReference type="InterPro" id="IPR016181">
    <property type="entry name" value="Acyl_CoA_acyltransferase"/>
</dbReference>